<protein>
    <submittedName>
        <fullName evidence="5">Neurotransmitter-gated ion-channel ligand-binding domain-containing protein</fullName>
    </submittedName>
</protein>
<keyword evidence="1" id="KW-1133">Transmembrane helix</keyword>
<keyword evidence="1" id="KW-0472">Membrane</keyword>
<dbReference type="Pfam" id="PF02931">
    <property type="entry name" value="Neur_chan_LBD"/>
    <property type="match status" value="1"/>
</dbReference>
<dbReference type="AlphaFoldDB" id="A0A914W3Q3"/>
<evidence type="ECO:0000259" key="3">
    <source>
        <dbReference type="Pfam" id="PF02931"/>
    </source>
</evidence>
<dbReference type="PANTHER" id="PTHR18945">
    <property type="entry name" value="NEUROTRANSMITTER GATED ION CHANNEL"/>
    <property type="match status" value="1"/>
</dbReference>
<evidence type="ECO:0000256" key="2">
    <source>
        <dbReference type="SAM" id="SignalP"/>
    </source>
</evidence>
<dbReference type="FunFam" id="2.70.170.10:FF:000063">
    <property type="entry name" value="Ligand-Gated ion Channel"/>
    <property type="match status" value="1"/>
</dbReference>
<dbReference type="WBParaSite" id="PSAMB.scaffold2994size20147.g19932.t1">
    <property type="protein sequence ID" value="PSAMB.scaffold2994size20147.g19932.t1"/>
    <property type="gene ID" value="PSAMB.scaffold2994size20147.g19932"/>
</dbReference>
<feature type="transmembrane region" description="Helical" evidence="1">
    <location>
        <begin position="421"/>
        <end position="446"/>
    </location>
</feature>
<organism evidence="4 5">
    <name type="scientific">Plectus sambesii</name>
    <dbReference type="NCBI Taxonomy" id="2011161"/>
    <lineage>
        <taxon>Eukaryota</taxon>
        <taxon>Metazoa</taxon>
        <taxon>Ecdysozoa</taxon>
        <taxon>Nematoda</taxon>
        <taxon>Chromadorea</taxon>
        <taxon>Plectida</taxon>
        <taxon>Plectina</taxon>
        <taxon>Plectoidea</taxon>
        <taxon>Plectidae</taxon>
        <taxon>Plectus</taxon>
    </lineage>
</organism>
<name>A0A914W3Q3_9BILA</name>
<feature type="chain" id="PRO_5037892772" evidence="2">
    <location>
        <begin position="22"/>
        <end position="447"/>
    </location>
</feature>
<evidence type="ECO:0000313" key="5">
    <source>
        <dbReference type="WBParaSite" id="PSAMB.scaffold2994size20147.g19932.t1"/>
    </source>
</evidence>
<dbReference type="GO" id="GO:0016020">
    <property type="term" value="C:membrane"/>
    <property type="evidence" value="ECO:0007669"/>
    <property type="project" value="InterPro"/>
</dbReference>
<proteinExistence type="predicted"/>
<keyword evidence="2" id="KW-0732">Signal</keyword>
<dbReference type="SUPFAM" id="SSF63712">
    <property type="entry name" value="Nicotinic receptor ligand binding domain-like"/>
    <property type="match status" value="1"/>
</dbReference>
<dbReference type="InterPro" id="IPR036734">
    <property type="entry name" value="Neur_chan_lig-bd_sf"/>
</dbReference>
<keyword evidence="1" id="KW-0812">Transmembrane</keyword>
<feature type="transmembrane region" description="Helical" evidence="1">
    <location>
        <begin position="289"/>
        <end position="306"/>
    </location>
</feature>
<dbReference type="InterPro" id="IPR006202">
    <property type="entry name" value="Neur_chan_lig-bd"/>
</dbReference>
<feature type="signal peptide" evidence="2">
    <location>
        <begin position="1"/>
        <end position="21"/>
    </location>
</feature>
<feature type="domain" description="Neurotransmitter-gated ion-channel ligand-binding" evidence="3">
    <location>
        <begin position="98"/>
        <end position="227"/>
    </location>
</feature>
<feature type="transmembrane region" description="Helical" evidence="1">
    <location>
        <begin position="351"/>
        <end position="371"/>
    </location>
</feature>
<accession>A0A914W3Q3</accession>
<evidence type="ECO:0000313" key="4">
    <source>
        <dbReference type="Proteomes" id="UP000887566"/>
    </source>
</evidence>
<dbReference type="Proteomes" id="UP000887566">
    <property type="component" value="Unplaced"/>
</dbReference>
<dbReference type="GO" id="GO:0004888">
    <property type="term" value="F:transmembrane signaling receptor activity"/>
    <property type="evidence" value="ECO:0007669"/>
    <property type="project" value="InterPro"/>
</dbReference>
<evidence type="ECO:0000256" key="1">
    <source>
        <dbReference type="SAM" id="Phobius"/>
    </source>
</evidence>
<dbReference type="Gene3D" id="2.70.170.10">
    <property type="entry name" value="Neurotransmitter-gated ion-channel ligand-binding domain"/>
    <property type="match status" value="1"/>
</dbReference>
<dbReference type="InterPro" id="IPR006201">
    <property type="entry name" value="Neur_channel"/>
</dbReference>
<feature type="transmembrane region" description="Helical" evidence="1">
    <location>
        <begin position="313"/>
        <end position="331"/>
    </location>
</feature>
<reference evidence="5" key="1">
    <citation type="submission" date="2022-11" db="UniProtKB">
        <authorList>
            <consortium name="WormBaseParasite"/>
        </authorList>
    </citation>
    <scope>IDENTIFICATION</scope>
</reference>
<dbReference type="GO" id="GO:0005230">
    <property type="term" value="F:extracellular ligand-gated monoatomic ion channel activity"/>
    <property type="evidence" value="ECO:0007669"/>
    <property type="project" value="InterPro"/>
</dbReference>
<sequence>MRPRLALLLPVLLAHLTPFHAQSNFGNAGLPPGTVPIASLLDPCLEVQNVTGKYHIETLNHHQYITLEHCLYYHLAREVQTQAGTGNAIALLPPSNGQKQEEINVRFHKVTLQHYYLNEFMKDITVNGFFELSWNDPRLTWKQERWNVKSLKIQSINHIWIPVLTAQAYDTALRNGDSLEMRKIETTKDGNVSAYVNFAMQTYCDDSDFANFPSDLYQCCFSIQPHVLQELIRFQADSVPVFTDPKYFRDYGWRMSGTTPSASTGDDGTAVLNFCINMQRQSATLKIELTLPTTVCAVLLLLTPLLGSFRMQLAAKLFILLLQFLALQLFANRIAAHLGAASATPRIFRVYEFSVTVNTISIATTMALWMCAKTRRTLPPWNWLSKVAAIINKFLCAFNTIDLEQDVRVDQNDKNYQTEWLSAFAAVHGVLMFFLSFIFLIGLGTLI</sequence>
<keyword evidence="4" id="KW-1185">Reference proteome</keyword>